<evidence type="ECO:0000313" key="2">
    <source>
        <dbReference type="EMBL" id="GMR43481.1"/>
    </source>
</evidence>
<feature type="non-terminal residue" evidence="2">
    <location>
        <position position="136"/>
    </location>
</feature>
<organism evidence="2 3">
    <name type="scientific">Pristionchus mayeri</name>
    <dbReference type="NCBI Taxonomy" id="1317129"/>
    <lineage>
        <taxon>Eukaryota</taxon>
        <taxon>Metazoa</taxon>
        <taxon>Ecdysozoa</taxon>
        <taxon>Nematoda</taxon>
        <taxon>Chromadorea</taxon>
        <taxon>Rhabditida</taxon>
        <taxon>Rhabditina</taxon>
        <taxon>Diplogasteromorpha</taxon>
        <taxon>Diplogasteroidea</taxon>
        <taxon>Neodiplogasteridae</taxon>
        <taxon>Pristionchus</taxon>
    </lineage>
</organism>
<dbReference type="AlphaFoldDB" id="A0AAN4ZR15"/>
<evidence type="ECO:0000313" key="3">
    <source>
        <dbReference type="Proteomes" id="UP001328107"/>
    </source>
</evidence>
<proteinExistence type="predicted"/>
<accession>A0AAN4ZR15</accession>
<protein>
    <submittedName>
        <fullName evidence="2">Uncharacterized protein</fullName>
    </submittedName>
</protein>
<gene>
    <name evidence="2" type="ORF">PMAYCL1PPCAC_13676</name>
</gene>
<dbReference type="EMBL" id="BTRK01000003">
    <property type="protein sequence ID" value="GMR43481.1"/>
    <property type="molecule type" value="Genomic_DNA"/>
</dbReference>
<feature type="non-terminal residue" evidence="2">
    <location>
        <position position="1"/>
    </location>
</feature>
<feature type="compositionally biased region" description="Acidic residues" evidence="1">
    <location>
        <begin position="21"/>
        <end position="31"/>
    </location>
</feature>
<evidence type="ECO:0000256" key="1">
    <source>
        <dbReference type="SAM" id="MobiDB-lite"/>
    </source>
</evidence>
<reference evidence="3" key="1">
    <citation type="submission" date="2022-10" db="EMBL/GenBank/DDBJ databases">
        <title>Genome assembly of Pristionchus species.</title>
        <authorList>
            <person name="Yoshida K."/>
            <person name="Sommer R.J."/>
        </authorList>
    </citation>
    <scope>NUCLEOTIDE SEQUENCE [LARGE SCALE GENOMIC DNA]</scope>
    <source>
        <strain evidence="3">RS5460</strain>
    </source>
</reference>
<sequence>KSRKLGRSVERESNRNPTPVLEDDSEEEEGAAPDLSGLSGDGAIFSSVLEAVQAMGSTLGKHMKALEKKFDDGMRKVNARIDRLSIEEVAVLDEEHKELLSFANALDKRVFTIQERRMSIKDRDQSKSTWMKNVRS</sequence>
<comment type="caution">
    <text evidence="2">The sequence shown here is derived from an EMBL/GenBank/DDBJ whole genome shotgun (WGS) entry which is preliminary data.</text>
</comment>
<dbReference type="Proteomes" id="UP001328107">
    <property type="component" value="Unassembled WGS sequence"/>
</dbReference>
<keyword evidence="3" id="KW-1185">Reference proteome</keyword>
<feature type="region of interest" description="Disordered" evidence="1">
    <location>
        <begin position="1"/>
        <end position="39"/>
    </location>
</feature>
<name>A0AAN4ZR15_9BILA</name>